<feature type="compositionally biased region" description="Polar residues" evidence="1">
    <location>
        <begin position="221"/>
        <end position="236"/>
    </location>
</feature>
<evidence type="ECO:0000313" key="2">
    <source>
        <dbReference type="EMBL" id="HIR61364.1"/>
    </source>
</evidence>
<evidence type="ECO:0000256" key="1">
    <source>
        <dbReference type="SAM" id="MobiDB-lite"/>
    </source>
</evidence>
<feature type="compositionally biased region" description="Low complexity" evidence="1">
    <location>
        <begin position="172"/>
        <end position="208"/>
    </location>
</feature>
<organism evidence="2 3">
    <name type="scientific">Candidatus Faecivivens stercoravium</name>
    <dbReference type="NCBI Taxonomy" id="2840803"/>
    <lineage>
        <taxon>Bacteria</taxon>
        <taxon>Bacillati</taxon>
        <taxon>Bacillota</taxon>
        <taxon>Clostridia</taxon>
        <taxon>Eubacteriales</taxon>
        <taxon>Oscillospiraceae</taxon>
        <taxon>Oscillospiraceae incertae sedis</taxon>
        <taxon>Candidatus Faecivivens</taxon>
    </lineage>
</organism>
<accession>A0A9D1DYA1</accession>
<feature type="region of interest" description="Disordered" evidence="1">
    <location>
        <begin position="100"/>
        <end position="237"/>
    </location>
</feature>
<feature type="compositionally biased region" description="Low complexity" evidence="1">
    <location>
        <begin position="139"/>
        <end position="164"/>
    </location>
</feature>
<protein>
    <submittedName>
        <fullName evidence="2">Uncharacterized protein</fullName>
    </submittedName>
</protein>
<proteinExistence type="predicted"/>
<dbReference type="AlphaFoldDB" id="A0A9D1DYA1"/>
<name>A0A9D1DYA1_9FIRM</name>
<dbReference type="Proteomes" id="UP000824241">
    <property type="component" value="Unassembled WGS sequence"/>
</dbReference>
<reference evidence="2" key="1">
    <citation type="submission" date="2020-10" db="EMBL/GenBank/DDBJ databases">
        <authorList>
            <person name="Gilroy R."/>
        </authorList>
    </citation>
    <scope>NUCLEOTIDE SEQUENCE</scope>
    <source>
        <strain evidence="2">CHK189-12415</strain>
    </source>
</reference>
<evidence type="ECO:0000313" key="3">
    <source>
        <dbReference type="Proteomes" id="UP000824241"/>
    </source>
</evidence>
<sequence length="255" mass="26178">MKKDFEKDFLNGAGPDGLSAEDQAFIRLLREKAEDTPVPMALQPEMMMARLPEKPGKRRPQWLRVPSVRTVSRAAVVLGAFVAVLAAVSGPVRQYLESDIPMEPSSGVSESLPEDPSSEPGALPIAPDETSEPSSDAVSEPAENNEPSQPSESSRPADNSASDGGSSGSGAGSSTITGDASSGTETSDTSAGDSSESGSESGSSSSGSILPSGDVREETTVALSPNISSTLPSNSGEDYADVYSALQRASTPQNA</sequence>
<dbReference type="EMBL" id="DVHA01000233">
    <property type="protein sequence ID" value="HIR61364.1"/>
    <property type="molecule type" value="Genomic_DNA"/>
</dbReference>
<comment type="caution">
    <text evidence="2">The sequence shown here is derived from an EMBL/GenBank/DDBJ whole genome shotgun (WGS) entry which is preliminary data.</text>
</comment>
<gene>
    <name evidence="2" type="ORF">IAB37_07315</name>
</gene>
<reference evidence="2" key="2">
    <citation type="journal article" date="2021" name="PeerJ">
        <title>Extensive microbial diversity within the chicken gut microbiome revealed by metagenomics and culture.</title>
        <authorList>
            <person name="Gilroy R."/>
            <person name="Ravi A."/>
            <person name="Getino M."/>
            <person name="Pursley I."/>
            <person name="Horton D.L."/>
            <person name="Alikhan N.F."/>
            <person name="Baker D."/>
            <person name="Gharbi K."/>
            <person name="Hall N."/>
            <person name="Watson M."/>
            <person name="Adriaenssens E.M."/>
            <person name="Foster-Nyarko E."/>
            <person name="Jarju S."/>
            <person name="Secka A."/>
            <person name="Antonio M."/>
            <person name="Oren A."/>
            <person name="Chaudhuri R.R."/>
            <person name="La Ragione R."/>
            <person name="Hildebrand F."/>
            <person name="Pallen M.J."/>
        </authorList>
    </citation>
    <scope>NUCLEOTIDE SEQUENCE</scope>
    <source>
        <strain evidence="2">CHK189-12415</strain>
    </source>
</reference>
<feature type="non-terminal residue" evidence="2">
    <location>
        <position position="255"/>
    </location>
</feature>